<gene>
    <name evidence="1" type="ordered locus">Hoch_5452</name>
</gene>
<name>D0LYR9_HALO1</name>
<dbReference type="Proteomes" id="UP000001880">
    <property type="component" value="Chromosome"/>
</dbReference>
<evidence type="ECO:0000313" key="2">
    <source>
        <dbReference type="Proteomes" id="UP000001880"/>
    </source>
</evidence>
<dbReference type="STRING" id="502025.Hoch_5452"/>
<protein>
    <submittedName>
        <fullName evidence="1">Uncharacterized protein</fullName>
    </submittedName>
</protein>
<evidence type="ECO:0000313" key="1">
    <source>
        <dbReference type="EMBL" id="ACY17935.1"/>
    </source>
</evidence>
<dbReference type="InterPro" id="IPR029058">
    <property type="entry name" value="AB_hydrolase_fold"/>
</dbReference>
<dbReference type="RefSeq" id="WP_012830527.1">
    <property type="nucleotide sequence ID" value="NC_013440.1"/>
</dbReference>
<dbReference type="EMBL" id="CP001804">
    <property type="protein sequence ID" value="ACY17935.1"/>
    <property type="molecule type" value="Genomic_DNA"/>
</dbReference>
<reference evidence="1 2" key="1">
    <citation type="journal article" date="2010" name="Stand. Genomic Sci.">
        <title>Complete genome sequence of Haliangium ochraceum type strain (SMP-2).</title>
        <authorList>
            <consortium name="US DOE Joint Genome Institute (JGI-PGF)"/>
            <person name="Ivanova N."/>
            <person name="Daum C."/>
            <person name="Lang E."/>
            <person name="Abt B."/>
            <person name="Kopitz M."/>
            <person name="Saunders E."/>
            <person name="Lapidus A."/>
            <person name="Lucas S."/>
            <person name="Glavina Del Rio T."/>
            <person name="Nolan M."/>
            <person name="Tice H."/>
            <person name="Copeland A."/>
            <person name="Cheng J.F."/>
            <person name="Chen F."/>
            <person name="Bruce D."/>
            <person name="Goodwin L."/>
            <person name="Pitluck S."/>
            <person name="Mavromatis K."/>
            <person name="Pati A."/>
            <person name="Mikhailova N."/>
            <person name="Chen A."/>
            <person name="Palaniappan K."/>
            <person name="Land M."/>
            <person name="Hauser L."/>
            <person name="Chang Y.J."/>
            <person name="Jeffries C.D."/>
            <person name="Detter J.C."/>
            <person name="Brettin T."/>
            <person name="Rohde M."/>
            <person name="Goker M."/>
            <person name="Bristow J."/>
            <person name="Markowitz V."/>
            <person name="Eisen J.A."/>
            <person name="Hugenholtz P."/>
            <person name="Kyrpides N.C."/>
            <person name="Klenk H.P."/>
        </authorList>
    </citation>
    <scope>NUCLEOTIDE SEQUENCE [LARGE SCALE GENOMIC DNA]</scope>
    <source>
        <strain evidence="2">DSM 14365 / CIP 107738 / JCM 11303 / AJ 13395 / SMP-2</strain>
    </source>
</reference>
<dbReference type="eggNOG" id="COG3243">
    <property type="taxonomic scope" value="Bacteria"/>
</dbReference>
<keyword evidence="2" id="KW-1185">Reference proteome</keyword>
<proteinExistence type="predicted"/>
<dbReference type="ESTHER" id="halo1-d0lyr9">
    <property type="family name" value="6_AlphaBeta_hydrolase"/>
</dbReference>
<dbReference type="Gene3D" id="3.40.50.1820">
    <property type="entry name" value="alpha/beta hydrolase"/>
    <property type="match status" value="1"/>
</dbReference>
<dbReference type="HOGENOM" id="CLU_586322_0_0_7"/>
<accession>D0LYR9</accession>
<organism evidence="1 2">
    <name type="scientific">Haliangium ochraceum (strain DSM 14365 / JCM 11303 / SMP-2)</name>
    <dbReference type="NCBI Taxonomy" id="502025"/>
    <lineage>
        <taxon>Bacteria</taxon>
        <taxon>Pseudomonadati</taxon>
        <taxon>Myxococcota</taxon>
        <taxon>Polyangia</taxon>
        <taxon>Haliangiales</taxon>
        <taxon>Kofleriaceae</taxon>
        <taxon>Haliangium</taxon>
    </lineage>
</organism>
<dbReference type="KEGG" id="hoh:Hoch_5452"/>
<dbReference type="AlphaFoldDB" id="D0LYR9"/>
<sequence length="466" mass="50864">MDDDTRQALTGLVQRGMSTSQSAVKHTIESLRHAAHSATSYLESAVYPAMQALLAINEQIAQDVVSTVRGERTWRELFEETSQRIDAAGRFSPLVHSWGRDIFGSATYPGETVIAQDECFRLVYVPPAPDVPTQPVAVFHAGGCIPYGDRIFRMHPDFNLFDRFRERGLPVYVMELRGDRNQIDYSALTIDIVVDAIAHMSEQAYLHNGERKMILEGYCGHGTQALTYVAAKPADADSKFSTCALFVTPVDGTRCAAISAAVRATPDFYHEALMAFYGAMNSYVPGASVQTGLDMSLGALFAKSRIGYFSAGWNRVDLAEVASAGDLTPEQQRDLAGTYWVSRECSARFPVPVGIARFTSALFKDGVSADGTMPYPVHDKPVTLAAIRDQTSMPVIGIFGGRDPVVPDDTAHILASLLGDRYTHVLHPRAGHISYVLSAAAWNRDSPRGMQPNPIDLMLEKAGVTP</sequence>
<dbReference type="SUPFAM" id="SSF53474">
    <property type="entry name" value="alpha/beta-Hydrolases"/>
    <property type="match status" value="1"/>
</dbReference>